<accession>A0A2T3ZYN3</accession>
<proteinExistence type="predicted"/>
<gene>
    <name evidence="2" type="ORF">M431DRAFT_269327</name>
</gene>
<dbReference type="EMBL" id="KZ679690">
    <property type="protein sequence ID" value="PTB49925.1"/>
    <property type="molecule type" value="Genomic_DNA"/>
</dbReference>
<evidence type="ECO:0000313" key="3">
    <source>
        <dbReference type="Proteomes" id="UP000241690"/>
    </source>
</evidence>
<evidence type="ECO:0000313" key="2">
    <source>
        <dbReference type="EMBL" id="PTB49925.1"/>
    </source>
</evidence>
<keyword evidence="3" id="KW-1185">Reference proteome</keyword>
<evidence type="ECO:0000256" key="1">
    <source>
        <dbReference type="SAM" id="MobiDB-lite"/>
    </source>
</evidence>
<sequence>MHKSNVPCFQTSEILQQRGPAPRTAAPGTPTPRHPGQGPRISSSLVIHPCSTNRYSYILVHVSIDAADSTRLRPTAADCLRVWADALPERLLDSLPSVLLLVLSLSSLGHQPRANHLTASPEKNQKVAKRPRWNQAKSDWIGHLALAWGTT</sequence>
<dbReference type="RefSeq" id="XP_024769602.1">
    <property type="nucleotide sequence ID" value="XM_024913940.1"/>
</dbReference>
<feature type="compositionally biased region" description="Low complexity" evidence="1">
    <location>
        <begin position="18"/>
        <end position="28"/>
    </location>
</feature>
<feature type="region of interest" description="Disordered" evidence="1">
    <location>
        <begin position="1"/>
        <end position="42"/>
    </location>
</feature>
<protein>
    <submittedName>
        <fullName evidence="2">Uncharacterized protein</fullName>
    </submittedName>
</protein>
<organism evidence="2 3">
    <name type="scientific">Trichoderma harzianum CBS 226.95</name>
    <dbReference type="NCBI Taxonomy" id="983964"/>
    <lineage>
        <taxon>Eukaryota</taxon>
        <taxon>Fungi</taxon>
        <taxon>Dikarya</taxon>
        <taxon>Ascomycota</taxon>
        <taxon>Pezizomycotina</taxon>
        <taxon>Sordariomycetes</taxon>
        <taxon>Hypocreomycetidae</taxon>
        <taxon>Hypocreales</taxon>
        <taxon>Hypocreaceae</taxon>
        <taxon>Trichoderma</taxon>
    </lineage>
</organism>
<reference evidence="2 3" key="1">
    <citation type="submission" date="2016-07" db="EMBL/GenBank/DDBJ databases">
        <title>Multiple horizontal gene transfer events from other fungi enriched the ability of initially mycotrophic Trichoderma (Ascomycota) to feed on dead plant biomass.</title>
        <authorList>
            <consortium name="DOE Joint Genome Institute"/>
            <person name="Aerts A."/>
            <person name="Atanasova L."/>
            <person name="Chenthamara K."/>
            <person name="Zhang J."/>
            <person name="Grujic M."/>
            <person name="Henrissat B."/>
            <person name="Kuo A."/>
            <person name="Salamov A."/>
            <person name="Lipzen A."/>
            <person name="Labutti K."/>
            <person name="Barry K."/>
            <person name="Miao Y."/>
            <person name="Rahimi M.J."/>
            <person name="Shen Q."/>
            <person name="Grigoriev I.V."/>
            <person name="Kubicek C.P."/>
            <person name="Druzhinina I.S."/>
        </authorList>
    </citation>
    <scope>NUCLEOTIDE SEQUENCE [LARGE SCALE GENOMIC DNA]</scope>
    <source>
        <strain evidence="2 3">CBS 226.95</strain>
    </source>
</reference>
<name>A0A2T3ZYN3_TRIHA</name>
<dbReference type="GeneID" id="36622504"/>
<dbReference type="Proteomes" id="UP000241690">
    <property type="component" value="Unassembled WGS sequence"/>
</dbReference>
<dbReference type="AlphaFoldDB" id="A0A2T3ZYN3"/>